<feature type="transmembrane region" description="Helical" evidence="6">
    <location>
        <begin position="59"/>
        <end position="78"/>
    </location>
</feature>
<dbReference type="InterPro" id="IPR027022">
    <property type="entry name" value="ABC_permease_BceB-typ"/>
</dbReference>
<name>A0ABS8FZA2_9FIRM</name>
<protein>
    <submittedName>
        <fullName evidence="8">ABC transporter permease</fullName>
    </submittedName>
</protein>
<reference evidence="8 9" key="1">
    <citation type="submission" date="2021-10" db="EMBL/GenBank/DDBJ databases">
        <title>Anaerobic single-cell dispensing facilitates the cultivation of human gut bacteria.</title>
        <authorList>
            <person name="Afrizal A."/>
        </authorList>
    </citation>
    <scope>NUCLEOTIDE SEQUENCE [LARGE SCALE GENOMIC DNA]</scope>
    <source>
        <strain evidence="8 9">CLA-AA-H200</strain>
    </source>
</reference>
<dbReference type="PANTHER" id="PTHR46795">
    <property type="entry name" value="ABC TRANSPORTER PERMEASE-RELATED-RELATED"/>
    <property type="match status" value="1"/>
</dbReference>
<dbReference type="PANTHER" id="PTHR46795:SF3">
    <property type="entry name" value="ABC TRANSPORTER PERMEASE"/>
    <property type="match status" value="1"/>
</dbReference>
<evidence type="ECO:0000313" key="9">
    <source>
        <dbReference type="Proteomes" id="UP001198151"/>
    </source>
</evidence>
<dbReference type="InterPro" id="IPR003838">
    <property type="entry name" value="ABC3_permease_C"/>
</dbReference>
<keyword evidence="5 6" id="KW-0472">Membrane</keyword>
<feature type="transmembrane region" description="Helical" evidence="6">
    <location>
        <begin position="598"/>
        <end position="628"/>
    </location>
</feature>
<evidence type="ECO:0000313" key="8">
    <source>
        <dbReference type="EMBL" id="MCC2254024.1"/>
    </source>
</evidence>
<keyword evidence="9" id="KW-1185">Reference proteome</keyword>
<dbReference type="Proteomes" id="UP001198151">
    <property type="component" value="Unassembled WGS sequence"/>
</dbReference>
<gene>
    <name evidence="8" type="ORF">LKD70_06170</name>
</gene>
<evidence type="ECO:0000259" key="7">
    <source>
        <dbReference type="Pfam" id="PF02687"/>
    </source>
</evidence>
<feature type="transmembrane region" description="Helical" evidence="6">
    <location>
        <begin position="158"/>
        <end position="179"/>
    </location>
</feature>
<accession>A0ABS8FZA2</accession>
<comment type="similarity">
    <text evidence="6">Belongs to the ABC-4 integral membrane protein family.</text>
</comment>
<keyword evidence="2 6" id="KW-1003">Cell membrane</keyword>
<sequence length="666" mass="73435">MSKLFYPRLAVSNLKKNFRIYLPYIFACVIMVMMFYAMGAIGRNSGLDQMRGGDFIRTVMQWVSGVAAGFVVIFLFYTNSFLIKQRRKELGLYQVLGMSRGNLGHMMLWESLITAAVSIGAGLILGLAFGKLVFLIFLKVVHFPVPLDFTIEPEALVSTVRLFAAVFALSLAYNLVSVWRSSPSRLISAAKAGEKEPKGKVIIAVLGAAALSGGYYLAQTAESPLSAVNIFFLAVLLVIAGTYMLFLSGSIVFLKALKKNKNFYYKTGHFTAVSGLLYRMKQNAAGLASICIMSTAVIVVLSICVSLYAGIEDTINKQFPADVCVSMADSSEESRETAEQVIADAAAENGVSVEDVIYYRSFTLPCVINGDGVIFGNAQTALGAEHFSEQFRGMVLLPLADYNRLNGTDVSLSDGELLLCAGDKDFSADTEELLLGDRTWSVKERIREIGFETGDTMSGMIGTIYLILPDLESVDELAGNYGLLDEGENHAGWTFWFDLNGESGRCEQMIHALREQMSTAGVSGEIQSKAENRLDVYVQNGGVLFLGVFIGMLFLISTVMIIYYKQISEGYDDRESYQIMQKVGMDQREVRGAIRTQILTVFFLPLAAAVLHVAFAFRVMSMLLSMMYMSNDRLFLLCTAAVSAVFAVFYVIIYAVTSREYYRIVR</sequence>
<feature type="transmembrane region" description="Helical" evidence="6">
    <location>
        <begin position="200"/>
        <end position="218"/>
    </location>
</feature>
<feature type="transmembrane region" description="Helical" evidence="6">
    <location>
        <begin position="284"/>
        <end position="309"/>
    </location>
</feature>
<dbReference type="PIRSF" id="PIRSF018968">
    <property type="entry name" value="ABC_permease_BceB"/>
    <property type="match status" value="1"/>
</dbReference>
<proteinExistence type="inferred from homology"/>
<organism evidence="8 9">
    <name type="scientific">Ruminococcus turbiniformis</name>
    <dbReference type="NCBI Taxonomy" id="2881258"/>
    <lineage>
        <taxon>Bacteria</taxon>
        <taxon>Bacillati</taxon>
        <taxon>Bacillota</taxon>
        <taxon>Clostridia</taxon>
        <taxon>Eubacteriales</taxon>
        <taxon>Oscillospiraceae</taxon>
        <taxon>Ruminococcus</taxon>
    </lineage>
</organism>
<dbReference type="RefSeq" id="WP_227707158.1">
    <property type="nucleotide sequence ID" value="NZ_JAJEQX010000008.1"/>
</dbReference>
<comment type="subcellular location">
    <subcellularLocation>
        <location evidence="1 6">Cell membrane</location>
        <topology evidence="1 6">Multi-pass membrane protein</topology>
    </subcellularLocation>
</comment>
<keyword evidence="6" id="KW-0813">Transport</keyword>
<keyword evidence="4 6" id="KW-1133">Transmembrane helix</keyword>
<feature type="transmembrane region" description="Helical" evidence="6">
    <location>
        <begin position="634"/>
        <end position="656"/>
    </location>
</feature>
<evidence type="ECO:0000256" key="6">
    <source>
        <dbReference type="PIRNR" id="PIRNR018968"/>
    </source>
</evidence>
<comment type="caution">
    <text evidence="8">The sequence shown here is derived from an EMBL/GenBank/DDBJ whole genome shotgun (WGS) entry which is preliminary data.</text>
</comment>
<evidence type="ECO:0000256" key="1">
    <source>
        <dbReference type="ARBA" id="ARBA00004651"/>
    </source>
</evidence>
<feature type="transmembrane region" description="Helical" evidence="6">
    <location>
        <begin position="112"/>
        <end position="138"/>
    </location>
</feature>
<dbReference type="InterPro" id="IPR052536">
    <property type="entry name" value="ABC-4_Integral_Memb_Prot"/>
</dbReference>
<evidence type="ECO:0000256" key="5">
    <source>
        <dbReference type="ARBA" id="ARBA00023136"/>
    </source>
</evidence>
<dbReference type="EMBL" id="JAJEQX010000008">
    <property type="protein sequence ID" value="MCC2254024.1"/>
    <property type="molecule type" value="Genomic_DNA"/>
</dbReference>
<feature type="transmembrane region" description="Helical" evidence="6">
    <location>
        <begin position="21"/>
        <end position="39"/>
    </location>
</feature>
<feature type="transmembrane region" description="Helical" evidence="6">
    <location>
        <begin position="543"/>
        <end position="564"/>
    </location>
</feature>
<evidence type="ECO:0000256" key="4">
    <source>
        <dbReference type="ARBA" id="ARBA00022989"/>
    </source>
</evidence>
<evidence type="ECO:0000256" key="3">
    <source>
        <dbReference type="ARBA" id="ARBA00022692"/>
    </source>
</evidence>
<keyword evidence="3 6" id="KW-0812">Transmembrane</keyword>
<dbReference type="Pfam" id="PF02687">
    <property type="entry name" value="FtsX"/>
    <property type="match status" value="1"/>
</dbReference>
<feature type="domain" description="ABC3 transporter permease C-terminal" evidence="7">
    <location>
        <begin position="64"/>
        <end position="177"/>
    </location>
</feature>
<feature type="transmembrane region" description="Helical" evidence="6">
    <location>
        <begin position="230"/>
        <end position="254"/>
    </location>
</feature>
<evidence type="ECO:0000256" key="2">
    <source>
        <dbReference type="ARBA" id="ARBA00022475"/>
    </source>
</evidence>